<dbReference type="EMBL" id="JBJQOH010000002">
    <property type="protein sequence ID" value="KAL3697476.1"/>
    <property type="molecule type" value="Genomic_DNA"/>
</dbReference>
<evidence type="ECO:0000256" key="1">
    <source>
        <dbReference type="SAM" id="MobiDB-lite"/>
    </source>
</evidence>
<gene>
    <name evidence="2" type="ORF">R1sor_011552</name>
</gene>
<evidence type="ECO:0000313" key="2">
    <source>
        <dbReference type="EMBL" id="KAL3697476.1"/>
    </source>
</evidence>
<feature type="compositionally biased region" description="Acidic residues" evidence="1">
    <location>
        <begin position="439"/>
        <end position="454"/>
    </location>
</feature>
<dbReference type="AlphaFoldDB" id="A0ABD3I2A6"/>
<evidence type="ECO:0000313" key="3">
    <source>
        <dbReference type="Proteomes" id="UP001633002"/>
    </source>
</evidence>
<keyword evidence="3" id="KW-1185">Reference proteome</keyword>
<evidence type="ECO:0008006" key="4">
    <source>
        <dbReference type="Google" id="ProtNLM"/>
    </source>
</evidence>
<accession>A0ABD3I2A6</accession>
<sequence>MLCFDAFQNGIPCVWILMETHESQDLILEEVKKRVDSYRTYIKTFLQRKKEYGVFMRMQVFPDVPVNLCLWYVRRVWLKKLHSLVKDHFAKAEMNRQLGQNMYCNLGEGFSDVQLLHRLGTKWGTNSGGLDNALAEDMDINESANDSQPIAQLDIPHVIVSSDSKDEADCVVLPVHGDEHAETAKVHPLSHFQREVGRMYAVVSHSAYLSGQTYTFLFCAVSEILDLKLISSTHLTLKKDGLIEVGEGLAAAVIEGDWIHHLHMKGIFLEQDTVEKIRLLEEWLKRGYFMGSRALDMNIDDGICKRCRGQIETLEHCFWHCRAARTRRVNLVALGTLTRNEVDLIEVLDSALEGTKWNPAQLTVFGIFLKLTWKERNVRVFRCAAKQTVESWNNTCKSWTENPLDLTRVEDEPSGVEEGQEAMRNSYESLGDGGNSTSSDEDNSTTEYSTDVEDPTSAARQERV</sequence>
<reference evidence="2 3" key="1">
    <citation type="submission" date="2024-09" db="EMBL/GenBank/DDBJ databases">
        <title>Chromosome-scale assembly of Riccia sorocarpa.</title>
        <authorList>
            <person name="Paukszto L."/>
        </authorList>
    </citation>
    <scope>NUCLEOTIDE SEQUENCE [LARGE SCALE GENOMIC DNA]</scope>
    <source>
        <strain evidence="2">LP-2024</strain>
        <tissue evidence="2">Aerial parts of the thallus</tissue>
    </source>
</reference>
<organism evidence="2 3">
    <name type="scientific">Riccia sorocarpa</name>
    <dbReference type="NCBI Taxonomy" id="122646"/>
    <lineage>
        <taxon>Eukaryota</taxon>
        <taxon>Viridiplantae</taxon>
        <taxon>Streptophyta</taxon>
        <taxon>Embryophyta</taxon>
        <taxon>Marchantiophyta</taxon>
        <taxon>Marchantiopsida</taxon>
        <taxon>Marchantiidae</taxon>
        <taxon>Marchantiales</taxon>
        <taxon>Ricciaceae</taxon>
        <taxon>Riccia</taxon>
    </lineage>
</organism>
<protein>
    <recommendedName>
        <fullName evidence="4">Reverse transcriptase zinc-binding domain-containing protein</fullName>
    </recommendedName>
</protein>
<feature type="region of interest" description="Disordered" evidence="1">
    <location>
        <begin position="407"/>
        <end position="464"/>
    </location>
</feature>
<proteinExistence type="predicted"/>
<dbReference type="Proteomes" id="UP001633002">
    <property type="component" value="Unassembled WGS sequence"/>
</dbReference>
<comment type="caution">
    <text evidence="2">The sequence shown here is derived from an EMBL/GenBank/DDBJ whole genome shotgun (WGS) entry which is preliminary data.</text>
</comment>
<name>A0ABD3I2A6_9MARC</name>